<comment type="subunit">
    <text evidence="7">Monomer.</text>
</comment>
<keyword evidence="4 7" id="KW-0479">Metal-binding</keyword>
<name>A0A2R4MAI2_9HYPH</name>
<gene>
    <name evidence="7" type="primary">gloB</name>
    <name evidence="9" type="ORF">MXMO3_00501</name>
</gene>
<dbReference type="AlphaFoldDB" id="A0A2R4MAI2"/>
<evidence type="ECO:0000256" key="1">
    <source>
        <dbReference type="ARBA" id="ARBA00001623"/>
    </source>
</evidence>
<feature type="domain" description="Metallo-beta-lactamase" evidence="8">
    <location>
        <begin position="15"/>
        <end position="173"/>
    </location>
</feature>
<dbReference type="InterPro" id="IPR036866">
    <property type="entry name" value="RibonucZ/Hydroxyglut_hydro"/>
</dbReference>
<comment type="cofactor">
    <cofactor evidence="7">
        <name>Zn(2+)</name>
        <dbReference type="ChEBI" id="CHEBI:29105"/>
    </cofactor>
    <text evidence="7">Binds 2 Zn(2+) ions per subunit.</text>
</comment>
<comment type="similarity">
    <text evidence="3 7">Belongs to the metallo-beta-lactamase superfamily. Glyoxalase II family.</text>
</comment>
<feature type="binding site" evidence="7">
    <location>
        <position position="135"/>
    </location>
    <ligand>
        <name>Zn(2+)</name>
        <dbReference type="ChEBI" id="CHEBI:29105"/>
        <label>1</label>
    </ligand>
</feature>
<reference evidence="9 10" key="1">
    <citation type="submission" date="2017-05" db="EMBL/GenBank/DDBJ databases">
        <title>Genome Analysis of Maritalea myrionectae HL2708#5.</title>
        <authorList>
            <consortium name="Cotde Inc.-PKNU"/>
            <person name="Jang D."/>
            <person name="Oh H.-M."/>
        </authorList>
    </citation>
    <scope>NUCLEOTIDE SEQUENCE [LARGE SCALE GENOMIC DNA]</scope>
    <source>
        <strain evidence="9 10">HL2708#5</strain>
    </source>
</reference>
<feature type="binding site" evidence="7">
    <location>
        <position position="58"/>
    </location>
    <ligand>
        <name>Zn(2+)</name>
        <dbReference type="ChEBI" id="CHEBI:29105"/>
        <label>1</label>
    </ligand>
</feature>
<dbReference type="RefSeq" id="WP_117394830.1">
    <property type="nucleotide sequence ID" value="NZ_CP021330.1"/>
</dbReference>
<accession>A0A2R4MAI2</accession>
<dbReference type="GO" id="GO:0004416">
    <property type="term" value="F:hydroxyacylglutathione hydrolase activity"/>
    <property type="evidence" value="ECO:0007669"/>
    <property type="project" value="UniProtKB-UniRule"/>
</dbReference>
<evidence type="ECO:0000256" key="6">
    <source>
        <dbReference type="ARBA" id="ARBA00022833"/>
    </source>
</evidence>
<dbReference type="PANTHER" id="PTHR43705:SF1">
    <property type="entry name" value="HYDROXYACYLGLUTATHIONE HYDROLASE GLOB"/>
    <property type="match status" value="1"/>
</dbReference>
<dbReference type="Pfam" id="PF00753">
    <property type="entry name" value="Lactamase_B"/>
    <property type="match status" value="1"/>
</dbReference>
<dbReference type="EMBL" id="CP021330">
    <property type="protein sequence ID" value="AVX03047.1"/>
    <property type="molecule type" value="Genomic_DNA"/>
</dbReference>
<feature type="binding site" evidence="7">
    <location>
        <position position="60"/>
    </location>
    <ligand>
        <name>Zn(2+)</name>
        <dbReference type="ChEBI" id="CHEBI:29105"/>
        <label>1</label>
    </ligand>
</feature>
<comment type="function">
    <text evidence="7">Thiolesterase that catalyzes the hydrolysis of S-D-lactoyl-glutathione to form glutathione and D-lactic acid.</text>
</comment>
<organism evidence="9 10">
    <name type="scientific">Maritalea myrionectae</name>
    <dbReference type="NCBI Taxonomy" id="454601"/>
    <lineage>
        <taxon>Bacteria</taxon>
        <taxon>Pseudomonadati</taxon>
        <taxon>Pseudomonadota</taxon>
        <taxon>Alphaproteobacteria</taxon>
        <taxon>Hyphomicrobiales</taxon>
        <taxon>Devosiaceae</taxon>
        <taxon>Maritalea</taxon>
    </lineage>
</organism>
<dbReference type="InterPro" id="IPR050110">
    <property type="entry name" value="Glyoxalase_II_hydrolase"/>
</dbReference>
<feature type="binding site" evidence="7">
    <location>
        <position position="63"/>
    </location>
    <ligand>
        <name>Zn(2+)</name>
        <dbReference type="ChEBI" id="CHEBI:29105"/>
        <label>2</label>
    </ligand>
</feature>
<feature type="binding site" evidence="7">
    <location>
        <position position="135"/>
    </location>
    <ligand>
        <name>Zn(2+)</name>
        <dbReference type="ChEBI" id="CHEBI:29105"/>
        <label>2</label>
    </ligand>
</feature>
<comment type="catalytic activity">
    <reaction evidence="1 7">
        <text>an S-(2-hydroxyacyl)glutathione + H2O = a 2-hydroxy carboxylate + glutathione + H(+)</text>
        <dbReference type="Rhea" id="RHEA:21864"/>
        <dbReference type="ChEBI" id="CHEBI:15377"/>
        <dbReference type="ChEBI" id="CHEBI:15378"/>
        <dbReference type="ChEBI" id="CHEBI:57925"/>
        <dbReference type="ChEBI" id="CHEBI:58896"/>
        <dbReference type="ChEBI" id="CHEBI:71261"/>
        <dbReference type="EC" id="3.1.2.6"/>
    </reaction>
</comment>
<dbReference type="InterPro" id="IPR035680">
    <property type="entry name" value="Clx_II_MBL"/>
</dbReference>
<evidence type="ECO:0000256" key="7">
    <source>
        <dbReference type="HAMAP-Rule" id="MF_01374"/>
    </source>
</evidence>
<evidence type="ECO:0000259" key="8">
    <source>
        <dbReference type="SMART" id="SM00849"/>
    </source>
</evidence>
<dbReference type="UniPathway" id="UPA00619">
    <property type="reaction ID" value="UER00676"/>
</dbReference>
<evidence type="ECO:0000256" key="2">
    <source>
        <dbReference type="ARBA" id="ARBA00004963"/>
    </source>
</evidence>
<dbReference type="EC" id="3.1.2.6" evidence="7"/>
<evidence type="ECO:0000313" key="9">
    <source>
        <dbReference type="EMBL" id="AVX03047.1"/>
    </source>
</evidence>
<dbReference type="InterPro" id="IPR017782">
    <property type="entry name" value="Hydroxyacylglutathione_Hdrlase"/>
</dbReference>
<dbReference type="Pfam" id="PF16123">
    <property type="entry name" value="HAGH_C"/>
    <property type="match status" value="1"/>
</dbReference>
<proteinExistence type="inferred from homology"/>
<dbReference type="HAMAP" id="MF_01374">
    <property type="entry name" value="Glyoxalase_2"/>
    <property type="match status" value="1"/>
</dbReference>
<dbReference type="GO" id="GO:0019243">
    <property type="term" value="P:methylglyoxal catabolic process to D-lactate via S-lactoyl-glutathione"/>
    <property type="evidence" value="ECO:0007669"/>
    <property type="project" value="UniProtKB-UniRule"/>
</dbReference>
<feature type="binding site" evidence="7">
    <location>
        <position position="173"/>
    </location>
    <ligand>
        <name>Zn(2+)</name>
        <dbReference type="ChEBI" id="CHEBI:29105"/>
        <label>2</label>
    </ligand>
</feature>
<evidence type="ECO:0000256" key="5">
    <source>
        <dbReference type="ARBA" id="ARBA00022801"/>
    </source>
</evidence>
<comment type="pathway">
    <text evidence="2 7">Secondary metabolite metabolism; methylglyoxal degradation; (R)-lactate from methylglyoxal: step 2/2.</text>
</comment>
<evidence type="ECO:0000313" key="10">
    <source>
        <dbReference type="Proteomes" id="UP000258927"/>
    </source>
</evidence>
<dbReference type="GO" id="GO:0046872">
    <property type="term" value="F:metal ion binding"/>
    <property type="evidence" value="ECO:0007669"/>
    <property type="project" value="UniProtKB-KW"/>
</dbReference>
<keyword evidence="6 7" id="KW-0862">Zinc</keyword>
<dbReference type="PANTHER" id="PTHR43705">
    <property type="entry name" value="HYDROXYACYLGLUTATHIONE HYDROLASE"/>
    <property type="match status" value="1"/>
</dbReference>
<sequence>MTQKFEIEMLPVLDTNYAIFIKCSITGKVAMVDAPDDDKIVAFLEARNWRPDLVLVTHRHWDHVDGLEKIKQRYDPIIVVPDSEKDQISPFTETVAPGAILPFGAGHFTVLSTPGHTSGHIAYFLQEQPALFAGDALFSIGCGRMFDGPPNAMWEGLKQLRHLPDETVLYCGHEYTIDNIKFALSLTPEHEALRQHLNWAEERRAQNQPTLPSTLGFEKANNPFLRIDDPVIAQAVGQENAPEHEIFAAVRKAKDQF</sequence>
<feature type="binding site" evidence="7">
    <location>
        <position position="62"/>
    </location>
    <ligand>
        <name>Zn(2+)</name>
        <dbReference type="ChEBI" id="CHEBI:29105"/>
        <label>2</label>
    </ligand>
</feature>
<dbReference type="CDD" id="cd07723">
    <property type="entry name" value="hydroxyacylglutathione_hydrolase_MBL-fold"/>
    <property type="match status" value="1"/>
</dbReference>
<dbReference type="SUPFAM" id="SSF56281">
    <property type="entry name" value="Metallo-hydrolase/oxidoreductase"/>
    <property type="match status" value="1"/>
</dbReference>
<evidence type="ECO:0000256" key="4">
    <source>
        <dbReference type="ARBA" id="ARBA00022723"/>
    </source>
</evidence>
<protein>
    <recommendedName>
        <fullName evidence="7">Hydroxyacylglutathione hydrolase</fullName>
        <ecNumber evidence="7">3.1.2.6</ecNumber>
    </recommendedName>
    <alternativeName>
        <fullName evidence="7">Glyoxalase II</fullName>
        <shortName evidence="7">Glx II</shortName>
    </alternativeName>
</protein>
<dbReference type="STRING" id="1122213.GCA_000423365_03213"/>
<keyword evidence="5 7" id="KW-0378">Hydrolase</keyword>
<evidence type="ECO:0000256" key="3">
    <source>
        <dbReference type="ARBA" id="ARBA00006759"/>
    </source>
</evidence>
<dbReference type="InterPro" id="IPR001279">
    <property type="entry name" value="Metallo-B-lactamas"/>
</dbReference>
<dbReference type="InterPro" id="IPR032282">
    <property type="entry name" value="HAGH_C"/>
</dbReference>
<dbReference type="Proteomes" id="UP000258927">
    <property type="component" value="Chromosome"/>
</dbReference>
<dbReference type="SMART" id="SM00849">
    <property type="entry name" value="Lactamase_B"/>
    <property type="match status" value="1"/>
</dbReference>
<dbReference type="NCBIfam" id="TIGR03413">
    <property type="entry name" value="GSH_gloB"/>
    <property type="match status" value="1"/>
</dbReference>
<dbReference type="KEGG" id="mmyr:MXMO3_00501"/>
<feature type="binding site" evidence="7">
    <location>
        <position position="116"/>
    </location>
    <ligand>
        <name>Zn(2+)</name>
        <dbReference type="ChEBI" id="CHEBI:29105"/>
        <label>1</label>
    </ligand>
</feature>
<dbReference type="Gene3D" id="3.60.15.10">
    <property type="entry name" value="Ribonuclease Z/Hydroxyacylglutathione hydrolase-like"/>
    <property type="match status" value="1"/>
</dbReference>
<dbReference type="PIRSF" id="PIRSF005457">
    <property type="entry name" value="Glx"/>
    <property type="match status" value="1"/>
</dbReference>
<keyword evidence="10" id="KW-1185">Reference proteome</keyword>